<comment type="subcellular location">
    <subcellularLocation>
        <location evidence="3">Golgi apparatus</location>
        <location evidence="3">Golgi stack membrane</location>
        <topology evidence="3">Single-pass type II membrane protein</topology>
    </subcellularLocation>
</comment>
<dbReference type="GO" id="GO:0032580">
    <property type="term" value="C:Golgi cisterna membrane"/>
    <property type="evidence" value="ECO:0007669"/>
    <property type="project" value="UniProtKB-SubCell"/>
</dbReference>
<dbReference type="PANTHER" id="PTHR11927">
    <property type="entry name" value="GALACTOSIDE 2-L-FUCOSYLTRANSFERASE"/>
    <property type="match status" value="1"/>
</dbReference>
<dbReference type="GO" id="GO:0005975">
    <property type="term" value="P:carbohydrate metabolic process"/>
    <property type="evidence" value="ECO:0007669"/>
    <property type="project" value="InterPro"/>
</dbReference>
<keyword evidence="3" id="KW-1133">Transmembrane helix</keyword>
<keyword evidence="2 3" id="KW-0808">Transferase</keyword>
<evidence type="ECO:0000313" key="4">
    <source>
        <dbReference type="EMBL" id="CAD5110725.1"/>
    </source>
</evidence>
<name>A0A7I8V5B4_9ANNE</name>
<dbReference type="OrthoDB" id="3226at2759"/>
<comment type="similarity">
    <text evidence="3">Belongs to the glycosyltransferase 11 family.</text>
</comment>
<keyword evidence="1 3" id="KW-0328">Glycosyltransferase</keyword>
<gene>
    <name evidence="4" type="ORF">DGYR_LOCUS89</name>
</gene>
<dbReference type="GO" id="GO:0008107">
    <property type="term" value="F:galactoside 2-alpha-L-fucosyltransferase activity"/>
    <property type="evidence" value="ECO:0007669"/>
    <property type="project" value="InterPro"/>
</dbReference>
<accession>A0A7I8V5B4</accession>
<keyword evidence="5" id="KW-1185">Reference proteome</keyword>
<dbReference type="PANTHER" id="PTHR11927:SF9">
    <property type="entry name" value="L-FUCOSYLTRANSFERASE"/>
    <property type="match status" value="1"/>
</dbReference>
<dbReference type="EC" id="2.4.1.-" evidence="3"/>
<proteinExistence type="inferred from homology"/>
<comment type="caution">
    <text evidence="4">The sequence shown here is derived from an EMBL/GenBank/DDBJ whole genome shotgun (WGS) entry which is preliminary data.</text>
</comment>
<protein>
    <recommendedName>
        <fullName evidence="3">L-Fucosyltransferase</fullName>
        <ecNumber evidence="3">2.4.1.-</ecNumber>
    </recommendedName>
</protein>
<dbReference type="EMBL" id="CAJFCJ010000001">
    <property type="protein sequence ID" value="CAD5110725.1"/>
    <property type="molecule type" value="Genomic_DNA"/>
</dbReference>
<keyword evidence="3" id="KW-0472">Membrane</keyword>
<reference evidence="4 5" key="1">
    <citation type="submission" date="2020-08" db="EMBL/GenBank/DDBJ databases">
        <authorList>
            <person name="Hejnol A."/>
        </authorList>
    </citation>
    <scope>NUCLEOTIDE SEQUENCE [LARGE SCALE GENOMIC DNA]</scope>
</reference>
<keyword evidence="3" id="KW-0735">Signal-anchor</keyword>
<comment type="pathway">
    <text evidence="3">Protein modification; protein glycosylation.</text>
</comment>
<organism evidence="4 5">
    <name type="scientific">Dimorphilus gyrociliatus</name>
    <dbReference type="NCBI Taxonomy" id="2664684"/>
    <lineage>
        <taxon>Eukaryota</taxon>
        <taxon>Metazoa</taxon>
        <taxon>Spiralia</taxon>
        <taxon>Lophotrochozoa</taxon>
        <taxon>Annelida</taxon>
        <taxon>Polychaeta</taxon>
        <taxon>Polychaeta incertae sedis</taxon>
        <taxon>Dinophilidae</taxon>
        <taxon>Dimorphilus</taxon>
    </lineage>
</organism>
<dbReference type="AlphaFoldDB" id="A0A7I8V5B4"/>
<dbReference type="Proteomes" id="UP000549394">
    <property type="component" value="Unassembled WGS sequence"/>
</dbReference>
<keyword evidence="3" id="KW-0333">Golgi apparatus</keyword>
<dbReference type="CDD" id="cd11301">
    <property type="entry name" value="Fut1_Fut2_like"/>
    <property type="match status" value="1"/>
</dbReference>
<keyword evidence="3" id="KW-0812">Transmembrane</keyword>
<evidence type="ECO:0000256" key="1">
    <source>
        <dbReference type="ARBA" id="ARBA00022676"/>
    </source>
</evidence>
<evidence type="ECO:0000256" key="3">
    <source>
        <dbReference type="RuleBase" id="RU363129"/>
    </source>
</evidence>
<dbReference type="UniPathway" id="UPA00378"/>
<feature type="transmembrane region" description="Helical" evidence="3">
    <location>
        <begin position="5"/>
        <end position="23"/>
    </location>
</feature>
<keyword evidence="3" id="KW-0325">Glycoprotein</keyword>
<evidence type="ECO:0000313" key="5">
    <source>
        <dbReference type="Proteomes" id="UP000549394"/>
    </source>
</evidence>
<dbReference type="Pfam" id="PF01531">
    <property type="entry name" value="Glyco_transf_11"/>
    <property type="match status" value="1"/>
</dbReference>
<evidence type="ECO:0000256" key="2">
    <source>
        <dbReference type="ARBA" id="ARBA00022679"/>
    </source>
</evidence>
<dbReference type="InterPro" id="IPR002516">
    <property type="entry name" value="Glyco_trans_11"/>
</dbReference>
<sequence length="330" mass="38746">MFKYIFSKYLFVLLSVPVLIIVYENNMWNFFNSRVTEDSYPTIQAMLKPAPLNETLFVYGRGRLGNLMFIFAAGLGLAAKTSKTLRVSPYFWDRGRCFNIPPEFIMRNRFNKKLQKSVVLREELPRKFSSSMVKQISQGINKQCYAYGFLQSWKYFENVEHEIRNFFKQKFKTKKAGLNYVNQLKKSKRPIVGIHVRLRDTANDKRLRKGTKEYFTTATTLMKKLLGNRRPLFVLLTNDRLKVQEQFKEMIDSEEATLTPEHLSDRCVELEILSSCDHTIITHGTFGWWGAFLSNGYTIYIKNYAVENLLFYNITVPEDFFPKDWIGLNV</sequence>